<dbReference type="InterPro" id="IPR036397">
    <property type="entry name" value="RNaseH_sf"/>
</dbReference>
<gene>
    <name evidence="3" type="ORF">D8Y23_13995</name>
</gene>
<dbReference type="Proteomes" id="UP000285970">
    <property type="component" value="Unassembled WGS sequence"/>
</dbReference>
<evidence type="ECO:0000313" key="3">
    <source>
        <dbReference type="EMBL" id="RWR16193.1"/>
    </source>
</evidence>
<accession>A0A443J703</accession>
<dbReference type="InterPro" id="IPR001584">
    <property type="entry name" value="Integrase_cat-core"/>
</dbReference>
<dbReference type="GO" id="GO:0003676">
    <property type="term" value="F:nucleic acid binding"/>
    <property type="evidence" value="ECO:0007669"/>
    <property type="project" value="InterPro"/>
</dbReference>
<dbReference type="SUPFAM" id="SSF53098">
    <property type="entry name" value="Ribonuclease H-like"/>
    <property type="match status" value="1"/>
</dbReference>
<feature type="compositionally biased region" description="Basic and acidic residues" evidence="1">
    <location>
        <begin position="637"/>
        <end position="651"/>
    </location>
</feature>
<feature type="region of interest" description="Disordered" evidence="1">
    <location>
        <begin position="582"/>
        <end position="621"/>
    </location>
</feature>
<dbReference type="OrthoDB" id="52928at2"/>
<name>A0A443J703_9MICO</name>
<feature type="domain" description="Integrase catalytic" evidence="2">
    <location>
        <begin position="240"/>
        <end position="479"/>
    </location>
</feature>
<dbReference type="GO" id="GO:0015074">
    <property type="term" value="P:DNA integration"/>
    <property type="evidence" value="ECO:0007669"/>
    <property type="project" value="InterPro"/>
</dbReference>
<dbReference type="InterPro" id="IPR012337">
    <property type="entry name" value="RNaseH-like_sf"/>
</dbReference>
<proteinExistence type="predicted"/>
<comment type="caution">
    <text evidence="3">The sequence shown here is derived from an EMBL/GenBank/DDBJ whole genome shotgun (WGS) entry which is preliminary data.</text>
</comment>
<dbReference type="Gene3D" id="3.30.420.10">
    <property type="entry name" value="Ribonuclease H-like superfamily/Ribonuclease H"/>
    <property type="match status" value="1"/>
</dbReference>
<dbReference type="AlphaFoldDB" id="A0A443J703"/>
<dbReference type="EMBL" id="RBZY01000062">
    <property type="protein sequence ID" value="RWR16193.1"/>
    <property type="molecule type" value="Genomic_DNA"/>
</dbReference>
<evidence type="ECO:0000256" key="1">
    <source>
        <dbReference type="SAM" id="MobiDB-lite"/>
    </source>
</evidence>
<feature type="compositionally biased region" description="Low complexity" evidence="1">
    <location>
        <begin position="610"/>
        <end position="620"/>
    </location>
</feature>
<organism evidence="3 4">
    <name type="scientific">Microbacterium enclense</name>
    <dbReference type="NCBI Taxonomy" id="993073"/>
    <lineage>
        <taxon>Bacteria</taxon>
        <taxon>Bacillati</taxon>
        <taxon>Actinomycetota</taxon>
        <taxon>Actinomycetes</taxon>
        <taxon>Micrococcales</taxon>
        <taxon>Microbacteriaceae</taxon>
        <taxon>Microbacterium</taxon>
    </lineage>
</organism>
<protein>
    <recommendedName>
        <fullName evidence="2">Integrase catalytic domain-containing protein</fullName>
    </recommendedName>
</protein>
<evidence type="ECO:0000313" key="4">
    <source>
        <dbReference type="Proteomes" id="UP000285970"/>
    </source>
</evidence>
<evidence type="ECO:0000259" key="2">
    <source>
        <dbReference type="PROSITE" id="PS50994"/>
    </source>
</evidence>
<dbReference type="PROSITE" id="PS50994">
    <property type="entry name" value="INTEGRASE"/>
    <property type="match status" value="1"/>
</dbReference>
<sequence>MRLELGDQLTWDDVTFELVALDASRARLRAVDEGYVRVALVADLLRDPSVEWPGAAKRRGMAVDGLLDQVPPEQRRAAEFWLPHVRRLDAHLATGGRESAATRTLVQEIVQAIGAQRASGTVDTRTVWRKLDAYREHGAVGLVYRSYRSPKRHTRDARLLEIVGEICWKANWESTGTIGRIIDDVRFAIADRYGDQPPFDVPSDRTMRRLIGEVPRSKHLTTSAKTRMSLANRPQREFRQHESPRLGEHVQIDTNSFDAEIMLDDGQVTTRGGMARPEMTILLEVSSRYPIAAVLRAGGTKSADLATVLARALTPYDRRPDGARQTRELVSAAWAEPRGITQEELDRYRNQLPFVFPETITTDNGKIYTSKAFREACERLGISLIFSAPYTPTGKPHIERLFGTIADQFAQYLRSYVGRSAEHRGKDEAPHSAPTLIQAQELLDDWIAVHWMHRPHDGLRDPLRPRRKLTPMEMATLMREISPELPIPFGYDEYVGLLPAETRKMQAYGFNIRYRRYTSARLSELVGTVPGALQKSWTIRRDPLNIYTVWLDLGDEFVPLNWAAGAAEMPFRDEVVRALRENDLPRSESPSRAGQALKEGLRRGRYGDPAAARKASQTRAALDDPMALARYVEPEEPAAKNEKVGPSDTRFRRTGGNGFLEAGADRAVWDEAGGFQSTKDVKARLDD</sequence>
<reference evidence="3 4" key="1">
    <citation type="journal article" date="2018" name="Front. Microbiol.">
        <title>Novel Insights Into Bacterial Dimethylsulfoniopropionate Catabolism in the East China Sea.</title>
        <authorList>
            <person name="Liu J."/>
            <person name="Liu J."/>
            <person name="Zhang S.H."/>
            <person name="Liang J."/>
            <person name="Lin H."/>
            <person name="Song D."/>
            <person name="Yang G.P."/>
            <person name="Todd J.D."/>
            <person name="Zhang X.H."/>
        </authorList>
    </citation>
    <scope>NUCLEOTIDE SEQUENCE [LARGE SCALE GENOMIC DNA]</scope>
    <source>
        <strain evidence="3 4">ZYFD042</strain>
    </source>
</reference>
<feature type="region of interest" description="Disordered" evidence="1">
    <location>
        <begin position="633"/>
        <end position="658"/>
    </location>
</feature>
<dbReference type="RefSeq" id="WP_128218709.1">
    <property type="nucleotide sequence ID" value="NZ_RBZY01000062.1"/>
</dbReference>